<dbReference type="Pfam" id="PF05699">
    <property type="entry name" value="Dimer_Tnp_hAT"/>
    <property type="match status" value="1"/>
</dbReference>
<keyword evidence="2" id="KW-1185">Reference proteome</keyword>
<dbReference type="Gene3D" id="3.30.160.400">
    <property type="match status" value="1"/>
</dbReference>
<name>A0A9R0JW47_SPIOL</name>
<accession>A0A9R0JW47</accession>
<evidence type="ECO:0000313" key="2">
    <source>
        <dbReference type="Proteomes" id="UP000813463"/>
    </source>
</evidence>
<dbReference type="AlphaFoldDB" id="A0A9R0JW47"/>
<dbReference type="PANTHER" id="PTHR11697:SF230">
    <property type="entry name" value="ZINC FINGER, MYM DOMAIN CONTAINING 1"/>
    <property type="match status" value="1"/>
</dbReference>
<proteinExistence type="predicted"/>
<dbReference type="PANTHER" id="PTHR11697">
    <property type="entry name" value="GENERAL TRANSCRIPTION FACTOR 2-RELATED ZINC FINGER PROTEIN"/>
    <property type="match status" value="1"/>
</dbReference>
<evidence type="ECO:0000313" key="3">
    <source>
        <dbReference type="RefSeq" id="XP_021849310.1"/>
    </source>
</evidence>
<dbReference type="Proteomes" id="UP000813463">
    <property type="component" value="Chromosome 2"/>
</dbReference>
<dbReference type="KEGG" id="soe:110788978"/>
<dbReference type="SUPFAM" id="SSF53098">
    <property type="entry name" value="Ribonuclease H-like"/>
    <property type="match status" value="1"/>
</dbReference>
<organism evidence="2 3">
    <name type="scientific">Spinacia oleracea</name>
    <name type="common">Spinach</name>
    <dbReference type="NCBI Taxonomy" id="3562"/>
    <lineage>
        <taxon>Eukaryota</taxon>
        <taxon>Viridiplantae</taxon>
        <taxon>Streptophyta</taxon>
        <taxon>Embryophyta</taxon>
        <taxon>Tracheophyta</taxon>
        <taxon>Spermatophyta</taxon>
        <taxon>Magnoliopsida</taxon>
        <taxon>eudicotyledons</taxon>
        <taxon>Gunneridae</taxon>
        <taxon>Pentapetalae</taxon>
        <taxon>Caryophyllales</taxon>
        <taxon>Chenopodiaceae</taxon>
        <taxon>Chenopodioideae</taxon>
        <taxon>Anserineae</taxon>
        <taxon>Spinacia</taxon>
    </lineage>
</organism>
<dbReference type="InterPro" id="IPR055298">
    <property type="entry name" value="AtLOH3-like"/>
</dbReference>
<gene>
    <name evidence="3" type="primary">LOC110788978</name>
</gene>
<dbReference type="GeneID" id="110788978"/>
<dbReference type="InterPro" id="IPR012337">
    <property type="entry name" value="RNaseH-like_sf"/>
</dbReference>
<evidence type="ECO:0000259" key="1">
    <source>
        <dbReference type="Pfam" id="PF05699"/>
    </source>
</evidence>
<dbReference type="RefSeq" id="XP_021849310.1">
    <property type="nucleotide sequence ID" value="XM_021993618.1"/>
</dbReference>
<reference evidence="3" key="2">
    <citation type="submission" date="2025-08" db="UniProtKB">
        <authorList>
            <consortium name="RefSeq"/>
        </authorList>
    </citation>
    <scope>IDENTIFICATION</scope>
    <source>
        <tissue evidence="3">Leaf</tissue>
    </source>
</reference>
<dbReference type="GO" id="GO:0046983">
    <property type="term" value="F:protein dimerization activity"/>
    <property type="evidence" value="ECO:0007669"/>
    <property type="project" value="InterPro"/>
</dbReference>
<sequence length="210" mass="24965">MNASYIARRGRARHQQDQVTMNHFYRVEIFLATIDKQLQELNRRFNDKALELLSLSSLLEPKDGFKSFDVGKICTLAEKYYPMDFTDQERFNLRYQLQHFICEAKIDPNFKNLSNLQEVCEYLSQTEKSNVYYLFDRLIRLILTLPVSTTTTERAFSAMKIMKTRLRNKMEDEFLADSLVIYIERKLAKTYSIKSIIDDFKLLKERRALL</sequence>
<dbReference type="InterPro" id="IPR008906">
    <property type="entry name" value="HATC_C_dom"/>
</dbReference>
<reference evidence="2" key="1">
    <citation type="journal article" date="2021" name="Nat. Commun.">
        <title>Genomic analyses provide insights into spinach domestication and the genetic basis of agronomic traits.</title>
        <authorList>
            <person name="Cai X."/>
            <person name="Sun X."/>
            <person name="Xu C."/>
            <person name="Sun H."/>
            <person name="Wang X."/>
            <person name="Ge C."/>
            <person name="Zhang Z."/>
            <person name="Wang Q."/>
            <person name="Fei Z."/>
            <person name="Jiao C."/>
            <person name="Wang Q."/>
        </authorList>
    </citation>
    <scope>NUCLEOTIDE SEQUENCE [LARGE SCALE GENOMIC DNA]</scope>
    <source>
        <strain evidence="2">cv. Varoflay</strain>
    </source>
</reference>
<feature type="domain" description="HAT C-terminal dimerisation" evidence="1">
    <location>
        <begin position="111"/>
        <end position="186"/>
    </location>
</feature>
<protein>
    <recommendedName>
        <fullName evidence="1">HAT C-terminal dimerisation domain-containing protein</fullName>
    </recommendedName>
</protein>